<dbReference type="GO" id="GO:0005460">
    <property type="term" value="F:UDP-glucose transmembrane transporter activity"/>
    <property type="evidence" value="ECO:0007669"/>
    <property type="project" value="TreeGrafter"/>
</dbReference>
<dbReference type="EMBL" id="DS480405">
    <property type="protein sequence ID" value="EDO17371.1"/>
    <property type="molecule type" value="Genomic_DNA"/>
</dbReference>
<evidence type="ECO:0000256" key="9">
    <source>
        <dbReference type="ARBA" id="ARBA00041103"/>
    </source>
</evidence>
<evidence type="ECO:0000313" key="12">
    <source>
        <dbReference type="Proteomes" id="UP000000267"/>
    </source>
</evidence>
<accession>A7TK25</accession>
<comment type="similarity">
    <text evidence="2">Belongs to the nucleotide-sugar transporter family. SLC35B subfamily.</text>
</comment>
<feature type="transmembrane region" description="Helical" evidence="10">
    <location>
        <begin position="169"/>
        <end position="189"/>
    </location>
</feature>
<dbReference type="InterPro" id="IPR013657">
    <property type="entry name" value="SCL35B1-4/HUT1"/>
</dbReference>
<keyword evidence="12" id="KW-1185">Reference proteome</keyword>
<feature type="transmembrane region" description="Helical" evidence="10">
    <location>
        <begin position="309"/>
        <end position="326"/>
    </location>
</feature>
<evidence type="ECO:0000256" key="10">
    <source>
        <dbReference type="SAM" id="Phobius"/>
    </source>
</evidence>
<evidence type="ECO:0000256" key="6">
    <source>
        <dbReference type="ARBA" id="ARBA00022824"/>
    </source>
</evidence>
<keyword evidence="5 10" id="KW-0812">Transmembrane</keyword>
<evidence type="ECO:0000256" key="4">
    <source>
        <dbReference type="ARBA" id="ARBA00022597"/>
    </source>
</evidence>
<dbReference type="OMA" id="CGAIGQV"/>
<proteinExistence type="inferred from homology"/>
<feature type="transmembrane region" description="Helical" evidence="10">
    <location>
        <begin position="253"/>
        <end position="275"/>
    </location>
</feature>
<dbReference type="OrthoDB" id="1601at2759"/>
<dbReference type="eggNOG" id="KOG1581">
    <property type="taxonomic scope" value="Eukaryota"/>
</dbReference>
<reference evidence="11 12" key="1">
    <citation type="journal article" date="2007" name="Proc. Natl. Acad. Sci. U.S.A.">
        <title>Independent sorting-out of thousands of duplicated gene pairs in two yeast species descended from a whole-genome duplication.</title>
        <authorList>
            <person name="Scannell D.R."/>
            <person name="Frank A.C."/>
            <person name="Conant G.C."/>
            <person name="Byrne K.P."/>
            <person name="Woolfit M."/>
            <person name="Wolfe K.H."/>
        </authorList>
    </citation>
    <scope>NUCLEOTIDE SEQUENCE [LARGE SCALE GENOMIC DNA]</scope>
    <source>
        <strain evidence="12">ATCC 22028 / DSM 70294 / BCRC 21397 / CBS 2163 / NBRC 10782 / NRRL Y-8283 / UCD 57-17</strain>
    </source>
</reference>
<evidence type="ECO:0000256" key="7">
    <source>
        <dbReference type="ARBA" id="ARBA00022989"/>
    </source>
</evidence>
<dbReference type="GeneID" id="5545588"/>
<dbReference type="KEGG" id="vpo:Kpol_1060p27"/>
<gene>
    <name evidence="11" type="ORF">Kpol_1060p27</name>
</gene>
<protein>
    <recommendedName>
        <fullName evidence="9">UDP-galactose transporter homolog 1</fullName>
    </recommendedName>
</protein>
<evidence type="ECO:0000313" key="11">
    <source>
        <dbReference type="EMBL" id="EDO17371.1"/>
    </source>
</evidence>
<evidence type="ECO:0000256" key="1">
    <source>
        <dbReference type="ARBA" id="ARBA00004477"/>
    </source>
</evidence>
<dbReference type="InParanoid" id="A7TK25"/>
<feature type="transmembrane region" description="Helical" evidence="10">
    <location>
        <begin position="139"/>
        <end position="157"/>
    </location>
</feature>
<dbReference type="Pfam" id="PF08449">
    <property type="entry name" value="UAA"/>
    <property type="match status" value="1"/>
</dbReference>
<dbReference type="PANTHER" id="PTHR10778:SF10">
    <property type="entry name" value="SOLUTE CARRIER FAMILY 35 MEMBER B1"/>
    <property type="match status" value="1"/>
</dbReference>
<feature type="transmembrane region" description="Helical" evidence="10">
    <location>
        <begin position="210"/>
        <end position="233"/>
    </location>
</feature>
<evidence type="ECO:0000256" key="2">
    <source>
        <dbReference type="ARBA" id="ARBA00010694"/>
    </source>
</evidence>
<evidence type="ECO:0000256" key="3">
    <source>
        <dbReference type="ARBA" id="ARBA00022448"/>
    </source>
</evidence>
<keyword evidence="8 10" id="KW-0472">Membrane</keyword>
<dbReference type="Proteomes" id="UP000000267">
    <property type="component" value="Unassembled WGS sequence"/>
</dbReference>
<dbReference type="HOGENOM" id="CLU_036019_0_2_1"/>
<organism evidence="12">
    <name type="scientific">Vanderwaltozyma polyspora (strain ATCC 22028 / DSM 70294 / BCRC 21397 / CBS 2163 / NBRC 10782 / NRRL Y-8283 / UCD 57-17)</name>
    <name type="common">Kluyveromyces polysporus</name>
    <dbReference type="NCBI Taxonomy" id="436907"/>
    <lineage>
        <taxon>Eukaryota</taxon>
        <taxon>Fungi</taxon>
        <taxon>Dikarya</taxon>
        <taxon>Ascomycota</taxon>
        <taxon>Saccharomycotina</taxon>
        <taxon>Saccharomycetes</taxon>
        <taxon>Saccharomycetales</taxon>
        <taxon>Saccharomycetaceae</taxon>
        <taxon>Vanderwaltozyma</taxon>
    </lineage>
</organism>
<dbReference type="PANTHER" id="PTHR10778">
    <property type="entry name" value="SOLUTE CARRIER FAMILY 35 MEMBER B"/>
    <property type="match status" value="1"/>
</dbReference>
<evidence type="ECO:0000256" key="8">
    <source>
        <dbReference type="ARBA" id="ARBA00023136"/>
    </source>
</evidence>
<dbReference type="PhylomeDB" id="A7TK25"/>
<dbReference type="GO" id="GO:0120112">
    <property type="term" value="P:UDP-glucose transmembrane transport into endoplasmic reticulum"/>
    <property type="evidence" value="ECO:0007669"/>
    <property type="project" value="EnsemblFungi"/>
</dbReference>
<dbReference type="FunCoup" id="A7TK25">
    <property type="interactions" value="466"/>
</dbReference>
<name>A7TK25_VANPO</name>
<sequence>MGQSNVGKLVFCAVGIYVSFLTWALVQEPLNTNVWENSNDLFKSPNVVAVAQGLAAMILGYLYLNWMGSQYSPIELIWDYKWDMALTSLTQSFSAPLAAYSLQYVDYLTYMLAKSCKMIPILLVHLLLYGTSIPRQKKLISIFVTIGVTIFTIGGNSKGSKLKDNDKHPSAMGFVMLLSSLFMDGLTNATQDKMLKSNRKNNSKNSKDRLITGAHLMFALNMFIIIWNLSYLMFIDKSQWQHSLKMMTLDPVIVKYLITYAICGAIGQCFIFFTLQNYGSLVLVMITVTRKMVSMLLSIVVFGKSIKPFQWIGIFVVFAGISWEAIAKKKTAEKVTTDKKEN</sequence>
<keyword evidence="7 10" id="KW-1133">Transmembrane helix</keyword>
<keyword evidence="4" id="KW-0762">Sugar transport</keyword>
<feature type="transmembrane region" description="Helical" evidence="10">
    <location>
        <begin position="46"/>
        <end position="64"/>
    </location>
</feature>
<dbReference type="AlphaFoldDB" id="A7TK25"/>
<dbReference type="GO" id="GO:0005789">
    <property type="term" value="C:endoplasmic reticulum membrane"/>
    <property type="evidence" value="ECO:0007669"/>
    <property type="project" value="UniProtKB-SubCell"/>
</dbReference>
<dbReference type="STRING" id="436907.A7TK25"/>
<keyword evidence="6" id="KW-0256">Endoplasmic reticulum</keyword>
<evidence type="ECO:0000256" key="5">
    <source>
        <dbReference type="ARBA" id="ARBA00022692"/>
    </source>
</evidence>
<dbReference type="GO" id="GO:0000139">
    <property type="term" value="C:Golgi membrane"/>
    <property type="evidence" value="ECO:0007669"/>
    <property type="project" value="TreeGrafter"/>
</dbReference>
<keyword evidence="3" id="KW-0813">Transport</keyword>
<comment type="subcellular location">
    <subcellularLocation>
        <location evidence="1">Endoplasmic reticulum membrane</location>
        <topology evidence="1">Multi-pass membrane protein</topology>
    </subcellularLocation>
</comment>
<dbReference type="InterPro" id="IPR037185">
    <property type="entry name" value="EmrE-like"/>
</dbReference>
<dbReference type="GO" id="GO:0005459">
    <property type="term" value="F:UDP-galactose transmembrane transporter activity"/>
    <property type="evidence" value="ECO:0007669"/>
    <property type="project" value="EnsemblFungi"/>
</dbReference>
<dbReference type="RefSeq" id="XP_001645229.1">
    <property type="nucleotide sequence ID" value="XM_001645179.1"/>
</dbReference>
<dbReference type="SUPFAM" id="SSF103481">
    <property type="entry name" value="Multidrug resistance efflux transporter EmrE"/>
    <property type="match status" value="1"/>
</dbReference>
<feature type="transmembrane region" description="Helical" evidence="10">
    <location>
        <begin position="9"/>
        <end position="26"/>
    </location>
</feature>
<feature type="transmembrane region" description="Helical" evidence="10">
    <location>
        <begin position="282"/>
        <end position="303"/>
    </location>
</feature>